<evidence type="ECO:0000313" key="2">
    <source>
        <dbReference type="EMBL" id="CAA9493368.1"/>
    </source>
</evidence>
<dbReference type="EMBL" id="CADCVO010000292">
    <property type="protein sequence ID" value="CAA9493368.1"/>
    <property type="molecule type" value="Genomic_DNA"/>
</dbReference>
<feature type="non-terminal residue" evidence="2">
    <location>
        <position position="1"/>
    </location>
</feature>
<protein>
    <recommendedName>
        <fullName evidence="3">Phytase-like domain-containing protein</fullName>
    </recommendedName>
</protein>
<dbReference type="AlphaFoldDB" id="A0A6J4S9Z6"/>
<proteinExistence type="predicted"/>
<evidence type="ECO:0008006" key="3">
    <source>
        <dbReference type="Google" id="ProtNLM"/>
    </source>
</evidence>
<feature type="region of interest" description="Disordered" evidence="1">
    <location>
        <begin position="1"/>
        <end position="40"/>
    </location>
</feature>
<evidence type="ECO:0000256" key="1">
    <source>
        <dbReference type="SAM" id="MobiDB-lite"/>
    </source>
</evidence>
<accession>A0A6J4S9Z6</accession>
<feature type="compositionally biased region" description="Basic and acidic residues" evidence="1">
    <location>
        <begin position="24"/>
        <end position="33"/>
    </location>
</feature>
<dbReference type="Pfam" id="PF22000">
    <property type="entry name" value="DUF6929"/>
    <property type="match status" value="1"/>
</dbReference>
<reference evidence="2" key="1">
    <citation type="submission" date="2020-02" db="EMBL/GenBank/DDBJ databases">
        <authorList>
            <person name="Meier V. D."/>
        </authorList>
    </citation>
    <scope>NUCLEOTIDE SEQUENCE</scope>
    <source>
        <strain evidence="2">AVDCRST_MAG13</strain>
    </source>
</reference>
<organism evidence="2">
    <name type="scientific">uncultured Solirubrobacteraceae bacterium</name>
    <dbReference type="NCBI Taxonomy" id="1162706"/>
    <lineage>
        <taxon>Bacteria</taxon>
        <taxon>Bacillati</taxon>
        <taxon>Actinomycetota</taxon>
        <taxon>Thermoleophilia</taxon>
        <taxon>Solirubrobacterales</taxon>
        <taxon>Solirubrobacteraceae</taxon>
        <taxon>environmental samples</taxon>
    </lineage>
</organism>
<dbReference type="InterPro" id="IPR053851">
    <property type="entry name" value="DUF6929"/>
</dbReference>
<name>A0A6J4S9Z6_9ACTN</name>
<feature type="compositionally biased region" description="Pro residues" evidence="1">
    <location>
        <begin position="1"/>
        <end position="11"/>
    </location>
</feature>
<sequence length="351" mass="37111">PCPPVPAPVPAPARVRARPGGKTPDVDRRRSAPEDLPPLELRELRHLDLAEPPGPGRPAHVSSASGVARRGDYVYVIGDELLSLAIFRVSRPEPGELRGVLEGEPLEEGEDPQAHKPDLEALTVLPPFAGSPYGALLGLGSGSAPGRDRGFTWALAADGSLRGEPRTIDLAPLYGLLAESIKELNVEGACVMGERLWLLHRGNHADTTNVIAELALDEVLASLRGDLTIDPGELDVLRSYDLGELDGVPLAFSDATPLGRDLLVFTASAEAQGDGGPDGAIRGSVVGSIDLDGEVQRLRTIDRRWKVEGVHATIDTGVMDFLFVCDQDEPGAASPLLSAAMPVDGSFEHEG</sequence>
<gene>
    <name evidence="2" type="ORF">AVDCRST_MAG13-1861</name>
</gene>